<dbReference type="AlphaFoldDB" id="A0A916S350"/>
<dbReference type="InterPro" id="IPR000215">
    <property type="entry name" value="Serpin_fam"/>
</dbReference>
<proteinExistence type="inferred from homology"/>
<evidence type="ECO:0000259" key="2">
    <source>
        <dbReference type="SMART" id="SM00093"/>
    </source>
</evidence>
<dbReference type="PANTHER" id="PTHR11461">
    <property type="entry name" value="SERINE PROTEASE INHIBITOR, SERPIN"/>
    <property type="match status" value="1"/>
</dbReference>
<name>A0A916S350_9BACI</name>
<dbReference type="PROSITE" id="PS51257">
    <property type="entry name" value="PROKAR_LIPOPROTEIN"/>
    <property type="match status" value="1"/>
</dbReference>
<dbReference type="SUPFAM" id="SSF56574">
    <property type="entry name" value="Serpins"/>
    <property type="match status" value="1"/>
</dbReference>
<organism evidence="3 4">
    <name type="scientific">Ornithinibacillus halotolerans</name>
    <dbReference type="NCBI Taxonomy" id="1274357"/>
    <lineage>
        <taxon>Bacteria</taxon>
        <taxon>Bacillati</taxon>
        <taxon>Bacillota</taxon>
        <taxon>Bacilli</taxon>
        <taxon>Bacillales</taxon>
        <taxon>Bacillaceae</taxon>
        <taxon>Ornithinibacillus</taxon>
    </lineage>
</organism>
<sequence length="414" mass="47059">MLVKFLRVLLLTSICTLIVSCGEKNVNAPIIHSDVEFGKTDYKKIVRANNQLGFDLLPLVDADSDGNILLSPTSLYMALSMIYNGADGETKKEIADILHVDGVDAQDLNKANASWMNILHKNSDEIQLQIANSIWLNERFHFQEEFANHTEDYFHATIEEIAIGDSDSTKRMNNWVKEATNKKIDGIVEPPLDPDLVSILLNAIYFKGDWKYAFDKKQTEVGTFHLSDNIEKEIAFMTLHEKISYQENEYFQAVSLPYGEEEMSMKVFLPNKEIELVEFINLLTEENWKKWNAAFKQKQGTVVLPSFQVEYDVHLNDVLKNLGMNGAFTNEANFTKMVDEKVPIWISEIKQKTFIEVHEEGTEAAAVTSVVVVTESTASEQPFYMKVDRPFFFVITDDKSGSILFVGRITNPQG</sequence>
<dbReference type="EMBL" id="BMEY01000011">
    <property type="protein sequence ID" value="GGA79215.1"/>
    <property type="molecule type" value="Genomic_DNA"/>
</dbReference>
<comment type="caution">
    <text evidence="3">The sequence shown here is derived from an EMBL/GenBank/DDBJ whole genome shotgun (WGS) entry which is preliminary data.</text>
</comment>
<comment type="similarity">
    <text evidence="1">Belongs to the serpin family.</text>
</comment>
<dbReference type="InterPro" id="IPR023795">
    <property type="entry name" value="Serpin_CS"/>
</dbReference>
<accession>A0A916S350</accession>
<dbReference type="PROSITE" id="PS00284">
    <property type="entry name" value="SERPIN"/>
    <property type="match status" value="1"/>
</dbReference>
<protein>
    <submittedName>
        <fullName evidence="3">Serine protease inhibitor</fullName>
    </submittedName>
</protein>
<dbReference type="Gene3D" id="3.30.497.10">
    <property type="entry name" value="Antithrombin, subunit I, domain 2"/>
    <property type="match status" value="1"/>
</dbReference>
<dbReference type="GO" id="GO:0005615">
    <property type="term" value="C:extracellular space"/>
    <property type="evidence" value="ECO:0007669"/>
    <property type="project" value="InterPro"/>
</dbReference>
<reference evidence="3" key="1">
    <citation type="journal article" date="2014" name="Int. J. Syst. Evol. Microbiol.">
        <title>Complete genome sequence of Corynebacterium casei LMG S-19264T (=DSM 44701T), isolated from a smear-ripened cheese.</title>
        <authorList>
            <consortium name="US DOE Joint Genome Institute (JGI-PGF)"/>
            <person name="Walter F."/>
            <person name="Albersmeier A."/>
            <person name="Kalinowski J."/>
            <person name="Ruckert C."/>
        </authorList>
    </citation>
    <scope>NUCLEOTIDE SEQUENCE</scope>
    <source>
        <strain evidence="3">CGMCC 1.12408</strain>
    </source>
</reference>
<dbReference type="CDD" id="cd19588">
    <property type="entry name" value="serpin_miropin-like"/>
    <property type="match status" value="1"/>
</dbReference>
<evidence type="ECO:0000313" key="3">
    <source>
        <dbReference type="EMBL" id="GGA79215.1"/>
    </source>
</evidence>
<dbReference type="InterPro" id="IPR036186">
    <property type="entry name" value="Serpin_sf"/>
</dbReference>
<gene>
    <name evidence="3" type="ORF">GCM10008025_23310</name>
</gene>
<reference evidence="3" key="2">
    <citation type="submission" date="2020-09" db="EMBL/GenBank/DDBJ databases">
        <authorList>
            <person name="Sun Q."/>
            <person name="Zhou Y."/>
        </authorList>
    </citation>
    <scope>NUCLEOTIDE SEQUENCE</scope>
    <source>
        <strain evidence="3">CGMCC 1.12408</strain>
    </source>
</reference>
<dbReference type="InterPro" id="IPR023796">
    <property type="entry name" value="Serpin_dom"/>
</dbReference>
<feature type="domain" description="Serpin" evidence="2">
    <location>
        <begin position="54"/>
        <end position="412"/>
    </location>
</feature>
<dbReference type="SMART" id="SM00093">
    <property type="entry name" value="SERPIN"/>
    <property type="match status" value="1"/>
</dbReference>
<keyword evidence="4" id="KW-1185">Reference proteome</keyword>
<dbReference type="PANTHER" id="PTHR11461:SF211">
    <property type="entry name" value="GH10112P-RELATED"/>
    <property type="match status" value="1"/>
</dbReference>
<dbReference type="Gene3D" id="2.30.39.10">
    <property type="entry name" value="Alpha-1-antitrypsin, domain 1"/>
    <property type="match status" value="1"/>
</dbReference>
<dbReference type="InterPro" id="IPR042178">
    <property type="entry name" value="Serpin_sf_1"/>
</dbReference>
<evidence type="ECO:0000256" key="1">
    <source>
        <dbReference type="RuleBase" id="RU000411"/>
    </source>
</evidence>
<dbReference type="InterPro" id="IPR042185">
    <property type="entry name" value="Serpin_sf_2"/>
</dbReference>
<dbReference type="Pfam" id="PF00079">
    <property type="entry name" value="Serpin"/>
    <property type="match status" value="1"/>
</dbReference>
<dbReference type="GO" id="GO:0004867">
    <property type="term" value="F:serine-type endopeptidase inhibitor activity"/>
    <property type="evidence" value="ECO:0007669"/>
    <property type="project" value="InterPro"/>
</dbReference>
<evidence type="ECO:0000313" key="4">
    <source>
        <dbReference type="Proteomes" id="UP000613512"/>
    </source>
</evidence>
<dbReference type="Proteomes" id="UP000613512">
    <property type="component" value="Unassembled WGS sequence"/>
</dbReference>